<dbReference type="InterPro" id="IPR037171">
    <property type="entry name" value="NagB/RpiA_transferase-like"/>
</dbReference>
<evidence type="ECO:0000256" key="1">
    <source>
        <dbReference type="ARBA" id="ARBA00004959"/>
    </source>
</evidence>
<dbReference type="EMBL" id="JAMSHJ010000007">
    <property type="protein sequence ID" value="KAI5391743.1"/>
    <property type="molecule type" value="Genomic_DNA"/>
</dbReference>
<evidence type="ECO:0000313" key="3">
    <source>
        <dbReference type="EMBL" id="KAI5391743.1"/>
    </source>
</evidence>
<dbReference type="SUPFAM" id="SSF100950">
    <property type="entry name" value="NagB/RpiA/CoA transferase-like"/>
    <property type="match status" value="1"/>
</dbReference>
<keyword evidence="4" id="KW-1185">Reference proteome</keyword>
<protein>
    <submittedName>
        <fullName evidence="3">Uncharacterized protein</fullName>
    </submittedName>
</protein>
<proteinExistence type="predicted"/>
<accession>A0A9D4VYG4</accession>
<dbReference type="PANTHER" id="PTHR11054:SF22">
    <property type="entry name" value="6-PHOSPHOGLUCONOLACTONASE 3, CHLOROPLASTIC"/>
    <property type="match status" value="1"/>
</dbReference>
<evidence type="ECO:0000256" key="2">
    <source>
        <dbReference type="SAM" id="MobiDB-lite"/>
    </source>
</evidence>
<gene>
    <name evidence="3" type="ORF">KIW84_076523</name>
</gene>
<dbReference type="Proteomes" id="UP001058974">
    <property type="component" value="Chromosome 7"/>
</dbReference>
<comment type="caution">
    <text evidence="3">The sequence shown here is derived from an EMBL/GenBank/DDBJ whole genome shotgun (WGS) entry which is preliminary data.</text>
</comment>
<evidence type="ECO:0000313" key="4">
    <source>
        <dbReference type="Proteomes" id="UP001058974"/>
    </source>
</evidence>
<dbReference type="Gramene" id="Psat07G0652300-T1">
    <property type="protein sequence ID" value="KAI5391743.1"/>
    <property type="gene ID" value="KIW84_076523"/>
</dbReference>
<dbReference type="InterPro" id="IPR039104">
    <property type="entry name" value="6PGL"/>
</dbReference>
<comment type="pathway">
    <text evidence="1">Carbohydrate degradation; pentose phosphate pathway.</text>
</comment>
<dbReference type="PANTHER" id="PTHR11054">
    <property type="entry name" value="6-PHOSPHOGLUCONOLACTONASE"/>
    <property type="match status" value="1"/>
</dbReference>
<dbReference type="Gene3D" id="3.40.50.1360">
    <property type="match status" value="1"/>
</dbReference>
<feature type="region of interest" description="Disordered" evidence="2">
    <location>
        <begin position="1"/>
        <end position="21"/>
    </location>
</feature>
<name>A0A9D4VYG4_PEA</name>
<organism evidence="3 4">
    <name type="scientific">Pisum sativum</name>
    <name type="common">Garden pea</name>
    <name type="synonym">Lathyrus oleraceus</name>
    <dbReference type="NCBI Taxonomy" id="3888"/>
    <lineage>
        <taxon>Eukaryota</taxon>
        <taxon>Viridiplantae</taxon>
        <taxon>Streptophyta</taxon>
        <taxon>Embryophyta</taxon>
        <taxon>Tracheophyta</taxon>
        <taxon>Spermatophyta</taxon>
        <taxon>Magnoliopsida</taxon>
        <taxon>eudicotyledons</taxon>
        <taxon>Gunneridae</taxon>
        <taxon>Pentapetalae</taxon>
        <taxon>rosids</taxon>
        <taxon>fabids</taxon>
        <taxon>Fabales</taxon>
        <taxon>Fabaceae</taxon>
        <taxon>Papilionoideae</taxon>
        <taxon>50 kb inversion clade</taxon>
        <taxon>NPAAA clade</taxon>
        <taxon>Hologalegina</taxon>
        <taxon>IRL clade</taxon>
        <taxon>Fabeae</taxon>
        <taxon>Lathyrus</taxon>
    </lineage>
</organism>
<dbReference type="AlphaFoldDB" id="A0A9D4VYG4"/>
<reference evidence="3 4" key="1">
    <citation type="journal article" date="2022" name="Nat. Genet.">
        <title>Improved pea reference genome and pan-genome highlight genomic features and evolutionary characteristics.</title>
        <authorList>
            <person name="Yang T."/>
            <person name="Liu R."/>
            <person name="Luo Y."/>
            <person name="Hu S."/>
            <person name="Wang D."/>
            <person name="Wang C."/>
            <person name="Pandey M.K."/>
            <person name="Ge S."/>
            <person name="Xu Q."/>
            <person name="Li N."/>
            <person name="Li G."/>
            <person name="Huang Y."/>
            <person name="Saxena R.K."/>
            <person name="Ji Y."/>
            <person name="Li M."/>
            <person name="Yan X."/>
            <person name="He Y."/>
            <person name="Liu Y."/>
            <person name="Wang X."/>
            <person name="Xiang C."/>
            <person name="Varshney R.K."/>
            <person name="Ding H."/>
            <person name="Gao S."/>
            <person name="Zong X."/>
        </authorList>
    </citation>
    <scope>NUCLEOTIDE SEQUENCE [LARGE SCALE GENOMIC DNA]</scope>
    <source>
        <strain evidence="3 4">cv. Zhongwan 6</strain>
    </source>
</reference>
<sequence length="234" mass="25866">MRLNTPQTPSLSLSNTTSHQSSTRFSFKPLRFKGLNTKSSKRFICEAVKSSMAVEVEVFEKEALAVSLAKYVADLSNKFTQQRGAFTVYLSGGSLINYLRKLLEPPYVDSIEWGRITSAILARGCGLTGKLITCFDHPRPSSEPFVADIPKANFTHIRSLSPPIQNSPEDILQTLARRRVKSAATPTTNTGNLGLCFTCFNAFDLFVVAVLGYCCRSAIEFSINVSKFIHITLK</sequence>